<dbReference type="AlphaFoldDB" id="A0A2K2G1D1"/>
<reference evidence="1 2" key="1">
    <citation type="submission" date="2016-05" db="EMBL/GenBank/DDBJ databases">
        <title>Complete genome sequence of Novosphingobium guangzhouense SA925(T).</title>
        <authorList>
            <person name="Sha S."/>
        </authorList>
    </citation>
    <scope>NUCLEOTIDE SEQUENCE [LARGE SCALE GENOMIC DNA]</scope>
    <source>
        <strain evidence="1 2">SA925</strain>
    </source>
</reference>
<proteinExistence type="predicted"/>
<gene>
    <name evidence="1" type="ORF">A8V01_18150</name>
</gene>
<accession>A0A2K2G1D1</accession>
<comment type="caution">
    <text evidence="1">The sequence shown here is derived from an EMBL/GenBank/DDBJ whole genome shotgun (WGS) entry which is preliminary data.</text>
</comment>
<keyword evidence="2" id="KW-1185">Reference proteome</keyword>
<sequence length="103" mass="11391">MSPVVAQTATCYRLGNVSSCGIRQGTVGDNPAEQRYSSFNEVERLRDKNEAREEVRKEQSLREEVGSQIAEGQCAEARKTALRAGDFELADKAAGMCERQGHR</sequence>
<protein>
    <submittedName>
        <fullName evidence="1">Uncharacterized protein</fullName>
    </submittedName>
</protein>
<evidence type="ECO:0000313" key="1">
    <source>
        <dbReference type="EMBL" id="PNU04841.1"/>
    </source>
</evidence>
<organism evidence="1 2">
    <name type="scientific">Novosphingobium guangzhouense</name>
    <dbReference type="NCBI Taxonomy" id="1850347"/>
    <lineage>
        <taxon>Bacteria</taxon>
        <taxon>Pseudomonadati</taxon>
        <taxon>Pseudomonadota</taxon>
        <taxon>Alphaproteobacteria</taxon>
        <taxon>Sphingomonadales</taxon>
        <taxon>Sphingomonadaceae</taxon>
        <taxon>Novosphingobium</taxon>
    </lineage>
</organism>
<dbReference type="Proteomes" id="UP000236327">
    <property type="component" value="Unassembled WGS sequence"/>
</dbReference>
<evidence type="ECO:0000313" key="2">
    <source>
        <dbReference type="Proteomes" id="UP000236327"/>
    </source>
</evidence>
<dbReference type="EMBL" id="LYMM01000030">
    <property type="protein sequence ID" value="PNU04841.1"/>
    <property type="molecule type" value="Genomic_DNA"/>
</dbReference>
<name>A0A2K2G1D1_9SPHN</name>